<feature type="domain" description="Putative sensor" evidence="2">
    <location>
        <begin position="77"/>
        <end position="268"/>
    </location>
</feature>
<dbReference type="EMBL" id="JBHSKX010000002">
    <property type="protein sequence ID" value="MFC5368119.1"/>
    <property type="molecule type" value="Genomic_DNA"/>
</dbReference>
<sequence length="285" mass="29772">MDNLQHDRTDGGQPARPVLDFLTAPFRVQTYRNLLYLFLQFPLGIAYFVTLVTLGATAFGAVTIFTEAVPTVVGETLGAGAGIVALLIALPVLLLVALALFAVGVVGASLGGVGLFTVDRLVTGLVLGRSLPESPVQGSPLADPVGFARSYFLSAGTYLSVLAVLAKFPVGIAAFVVLTVGTVVPTVFLVAPFIYDDPAAEVRFVLPEGLELSYVDGFYTVDAGIVVQSGEWVVDTLPEALLVAGAGLVLLLVVCNLCNLLAWTLGRATGLVARHASVFAIPDRE</sequence>
<protein>
    <submittedName>
        <fullName evidence="3">Sensor domain-containing protein</fullName>
    </submittedName>
</protein>
<evidence type="ECO:0000256" key="1">
    <source>
        <dbReference type="SAM" id="Phobius"/>
    </source>
</evidence>
<keyword evidence="4" id="KW-1185">Reference proteome</keyword>
<accession>A0ABD5RDJ4</accession>
<keyword evidence="1" id="KW-0812">Transmembrane</keyword>
<feature type="transmembrane region" description="Helical" evidence="1">
    <location>
        <begin position="172"/>
        <end position="195"/>
    </location>
</feature>
<name>A0ABD5RDJ4_9EURY</name>
<dbReference type="AlphaFoldDB" id="A0ABD5RDJ4"/>
<dbReference type="RefSeq" id="WP_227230352.1">
    <property type="nucleotide sequence ID" value="NZ_JAJCVJ010000002.1"/>
</dbReference>
<reference evidence="3 4" key="1">
    <citation type="journal article" date="2019" name="Int. J. Syst. Evol. Microbiol.">
        <title>The Global Catalogue of Microorganisms (GCM) 10K type strain sequencing project: providing services to taxonomists for standard genome sequencing and annotation.</title>
        <authorList>
            <consortium name="The Broad Institute Genomics Platform"/>
            <consortium name="The Broad Institute Genome Sequencing Center for Infectious Disease"/>
            <person name="Wu L."/>
            <person name="Ma J."/>
        </authorList>
    </citation>
    <scope>NUCLEOTIDE SEQUENCE [LARGE SCALE GENOMIC DNA]</scope>
    <source>
        <strain evidence="3 4">CGMCC 1.12237</strain>
    </source>
</reference>
<evidence type="ECO:0000313" key="4">
    <source>
        <dbReference type="Proteomes" id="UP001596201"/>
    </source>
</evidence>
<feature type="transmembrane region" description="Helical" evidence="1">
    <location>
        <begin position="77"/>
        <end position="101"/>
    </location>
</feature>
<dbReference type="Pfam" id="PF13796">
    <property type="entry name" value="Sensor"/>
    <property type="match status" value="1"/>
</dbReference>
<dbReference type="Proteomes" id="UP001596201">
    <property type="component" value="Unassembled WGS sequence"/>
</dbReference>
<feature type="transmembrane region" description="Helical" evidence="1">
    <location>
        <begin position="240"/>
        <end position="265"/>
    </location>
</feature>
<evidence type="ECO:0000259" key="2">
    <source>
        <dbReference type="Pfam" id="PF13796"/>
    </source>
</evidence>
<feature type="transmembrane region" description="Helical" evidence="1">
    <location>
        <begin position="34"/>
        <end position="65"/>
    </location>
</feature>
<keyword evidence="1" id="KW-0472">Membrane</keyword>
<feature type="transmembrane region" description="Helical" evidence="1">
    <location>
        <begin position="147"/>
        <end position="165"/>
    </location>
</feature>
<organism evidence="3 4">
    <name type="scientific">Salinirubrum litoreum</name>
    <dbReference type="NCBI Taxonomy" id="1126234"/>
    <lineage>
        <taxon>Archaea</taxon>
        <taxon>Methanobacteriati</taxon>
        <taxon>Methanobacteriota</taxon>
        <taxon>Stenosarchaea group</taxon>
        <taxon>Halobacteria</taxon>
        <taxon>Halobacteriales</taxon>
        <taxon>Haloferacaceae</taxon>
        <taxon>Salinirubrum</taxon>
    </lineage>
</organism>
<keyword evidence="1" id="KW-1133">Transmembrane helix</keyword>
<proteinExistence type="predicted"/>
<comment type="caution">
    <text evidence="3">The sequence shown here is derived from an EMBL/GenBank/DDBJ whole genome shotgun (WGS) entry which is preliminary data.</text>
</comment>
<dbReference type="InterPro" id="IPR025828">
    <property type="entry name" value="Put_sensor_dom"/>
</dbReference>
<gene>
    <name evidence="3" type="ORF">ACFPJ5_14380</name>
</gene>
<evidence type="ECO:0000313" key="3">
    <source>
        <dbReference type="EMBL" id="MFC5368119.1"/>
    </source>
</evidence>